<gene>
    <name evidence="2" type="ORF">NCGR_LOCUS52920</name>
</gene>
<dbReference type="EMBL" id="CAJGYO010000015">
    <property type="protein sequence ID" value="CAD6269617.1"/>
    <property type="molecule type" value="Genomic_DNA"/>
</dbReference>
<accession>A0A811RIE9</accession>
<evidence type="ECO:0000313" key="3">
    <source>
        <dbReference type="Proteomes" id="UP000604825"/>
    </source>
</evidence>
<dbReference type="Proteomes" id="UP000604825">
    <property type="component" value="Unassembled WGS sequence"/>
</dbReference>
<feature type="compositionally biased region" description="Basic and acidic residues" evidence="1">
    <location>
        <begin position="121"/>
        <end position="134"/>
    </location>
</feature>
<dbReference type="AlphaFoldDB" id="A0A811RIE9"/>
<name>A0A811RIE9_9POAL</name>
<proteinExistence type="predicted"/>
<protein>
    <submittedName>
        <fullName evidence="2">Uncharacterized protein</fullName>
    </submittedName>
</protein>
<evidence type="ECO:0000256" key="1">
    <source>
        <dbReference type="SAM" id="MobiDB-lite"/>
    </source>
</evidence>
<feature type="compositionally biased region" description="Basic and acidic residues" evidence="1">
    <location>
        <begin position="146"/>
        <end position="168"/>
    </location>
</feature>
<reference evidence="2" key="1">
    <citation type="submission" date="2020-10" db="EMBL/GenBank/DDBJ databases">
        <authorList>
            <person name="Han B."/>
            <person name="Lu T."/>
            <person name="Zhao Q."/>
            <person name="Huang X."/>
            <person name="Zhao Y."/>
        </authorList>
    </citation>
    <scope>NUCLEOTIDE SEQUENCE</scope>
</reference>
<keyword evidence="3" id="KW-1185">Reference proteome</keyword>
<dbReference type="OrthoDB" id="695860at2759"/>
<organism evidence="2 3">
    <name type="scientific">Miscanthus lutarioriparius</name>
    <dbReference type="NCBI Taxonomy" id="422564"/>
    <lineage>
        <taxon>Eukaryota</taxon>
        <taxon>Viridiplantae</taxon>
        <taxon>Streptophyta</taxon>
        <taxon>Embryophyta</taxon>
        <taxon>Tracheophyta</taxon>
        <taxon>Spermatophyta</taxon>
        <taxon>Magnoliopsida</taxon>
        <taxon>Liliopsida</taxon>
        <taxon>Poales</taxon>
        <taxon>Poaceae</taxon>
        <taxon>PACMAD clade</taxon>
        <taxon>Panicoideae</taxon>
        <taxon>Andropogonodae</taxon>
        <taxon>Andropogoneae</taxon>
        <taxon>Saccharinae</taxon>
        <taxon>Miscanthus</taxon>
    </lineage>
</organism>
<sequence>MMNNPDAAAGPWWWCCDDDNAGEATAAAAVPTTGESGSFFADVVADYSTDELFELVWEQGGQDCGGASGSMQPAVSCLWSPKFSSKPPDVRLDPPSEDEMAAWLSVIVKGEELACNDDDDGSRRPTTDDGRDVAPAKGDVVDDGDGQERKDPNDDIGRDDGQQVKVGD</sequence>
<feature type="region of interest" description="Disordered" evidence="1">
    <location>
        <begin position="114"/>
        <end position="168"/>
    </location>
</feature>
<evidence type="ECO:0000313" key="2">
    <source>
        <dbReference type="EMBL" id="CAD6269617.1"/>
    </source>
</evidence>
<comment type="caution">
    <text evidence="2">The sequence shown here is derived from an EMBL/GenBank/DDBJ whole genome shotgun (WGS) entry which is preliminary data.</text>
</comment>